<evidence type="ECO:0000256" key="1">
    <source>
        <dbReference type="SAM" id="MobiDB-lite"/>
    </source>
</evidence>
<sequence length="89" mass="10417">MYDASRSGGRKISSTTRARKEVQDERRGSGLSLVNYLLPEEDEEEEVNEEANEEEEEEEEEDSNVPFLPIMTPSMAFPPSQRRRTRRRR</sequence>
<evidence type="ECO:0000313" key="3">
    <source>
        <dbReference type="Proteomes" id="UP001451303"/>
    </source>
</evidence>
<dbReference type="Proteomes" id="UP001451303">
    <property type="component" value="Unassembled WGS sequence"/>
</dbReference>
<dbReference type="EMBL" id="JAVLET010000014">
    <property type="protein sequence ID" value="KAL0465988.1"/>
    <property type="molecule type" value="Genomic_DNA"/>
</dbReference>
<comment type="caution">
    <text evidence="2">The sequence shown here is derived from an EMBL/GenBank/DDBJ whole genome shotgun (WGS) entry which is preliminary data.</text>
</comment>
<accession>A0ABR3D127</accession>
<feature type="compositionally biased region" description="Basic and acidic residues" evidence="1">
    <location>
        <begin position="18"/>
        <end position="28"/>
    </location>
</feature>
<organism evidence="2 3">
    <name type="scientific">Neurospora intermedia</name>
    <dbReference type="NCBI Taxonomy" id="5142"/>
    <lineage>
        <taxon>Eukaryota</taxon>
        <taxon>Fungi</taxon>
        <taxon>Dikarya</taxon>
        <taxon>Ascomycota</taxon>
        <taxon>Pezizomycotina</taxon>
        <taxon>Sordariomycetes</taxon>
        <taxon>Sordariomycetidae</taxon>
        <taxon>Sordariales</taxon>
        <taxon>Sordariaceae</taxon>
        <taxon>Neurospora</taxon>
    </lineage>
</organism>
<feature type="region of interest" description="Disordered" evidence="1">
    <location>
        <begin position="1"/>
        <end position="89"/>
    </location>
</feature>
<reference evidence="2 3" key="1">
    <citation type="submission" date="2023-09" db="EMBL/GenBank/DDBJ databases">
        <title>Multi-omics analysis of a traditional fermented food reveals byproduct-associated fungal strains for waste-to-food upcycling.</title>
        <authorList>
            <consortium name="Lawrence Berkeley National Laboratory"/>
            <person name="Rekdal V.M."/>
            <person name="Villalobos-Escobedo J.M."/>
            <person name="Rodriguez-Valeron N."/>
            <person name="Garcia M.O."/>
            <person name="Vasquez D.P."/>
            <person name="Damayanti I."/>
            <person name="Sorensen P.M."/>
            <person name="Baidoo E.E."/>
            <person name="De Carvalho A.C."/>
            <person name="Riley R."/>
            <person name="Lipzen A."/>
            <person name="He G."/>
            <person name="Yan M."/>
            <person name="Haridas S."/>
            <person name="Daum C."/>
            <person name="Yoshinaga Y."/>
            <person name="Ng V."/>
            <person name="Grigoriev I.V."/>
            <person name="Munk R."/>
            <person name="Nuraida L."/>
            <person name="Wijaya C.H."/>
            <person name="Morales P.-C."/>
            <person name="Keasling J.D."/>
        </authorList>
    </citation>
    <scope>NUCLEOTIDE SEQUENCE [LARGE SCALE GENOMIC DNA]</scope>
    <source>
        <strain evidence="2 3">FGSC 2613</strain>
    </source>
</reference>
<feature type="compositionally biased region" description="Acidic residues" evidence="1">
    <location>
        <begin position="39"/>
        <end position="63"/>
    </location>
</feature>
<protein>
    <submittedName>
        <fullName evidence="2">Uncharacterized protein</fullName>
    </submittedName>
</protein>
<gene>
    <name evidence="2" type="ORF">QR685DRAFT_575613</name>
</gene>
<evidence type="ECO:0000313" key="2">
    <source>
        <dbReference type="EMBL" id="KAL0465988.1"/>
    </source>
</evidence>
<proteinExistence type="predicted"/>
<keyword evidence="3" id="KW-1185">Reference proteome</keyword>
<name>A0ABR3D127_NEUIN</name>